<evidence type="ECO:0000313" key="9">
    <source>
        <dbReference type="EMBL" id="VAX11884.1"/>
    </source>
</evidence>
<dbReference type="InterPro" id="IPR014729">
    <property type="entry name" value="Rossmann-like_a/b/a_fold"/>
</dbReference>
<evidence type="ECO:0000256" key="3">
    <source>
        <dbReference type="ARBA" id="ARBA00022679"/>
    </source>
</evidence>
<comment type="pathway">
    <text evidence="1">Cofactor biosynthesis; NAD(+) biosynthesis.</text>
</comment>
<dbReference type="InterPro" id="IPR004821">
    <property type="entry name" value="Cyt_trans-like"/>
</dbReference>
<evidence type="ECO:0000256" key="4">
    <source>
        <dbReference type="ARBA" id="ARBA00022695"/>
    </source>
</evidence>
<accession>A0A3B1BJC9</accession>
<dbReference type="Gene3D" id="3.40.50.620">
    <property type="entry name" value="HUPs"/>
    <property type="match status" value="1"/>
</dbReference>
<dbReference type="Pfam" id="PF01467">
    <property type="entry name" value="CTP_transf_like"/>
    <property type="match status" value="1"/>
</dbReference>
<dbReference type="InterPro" id="IPR005248">
    <property type="entry name" value="NadD/NMNAT"/>
</dbReference>
<evidence type="ECO:0000259" key="8">
    <source>
        <dbReference type="Pfam" id="PF01467"/>
    </source>
</evidence>
<protein>
    <submittedName>
        <fullName evidence="9">Nicotinate-nucleotide adenylyltransferase</fullName>
        <ecNumber evidence="9">2.7.7.18</ecNumber>
    </submittedName>
</protein>
<dbReference type="GO" id="GO:0005524">
    <property type="term" value="F:ATP binding"/>
    <property type="evidence" value="ECO:0007669"/>
    <property type="project" value="UniProtKB-KW"/>
</dbReference>
<dbReference type="NCBIfam" id="TIGR00125">
    <property type="entry name" value="cyt_tran_rel"/>
    <property type="match status" value="1"/>
</dbReference>
<name>A0A3B1BJC9_9ZZZZ</name>
<keyword evidence="7" id="KW-0520">NAD</keyword>
<dbReference type="NCBIfam" id="NF000839">
    <property type="entry name" value="PRK00071.1-1"/>
    <property type="match status" value="1"/>
</dbReference>
<dbReference type="CDD" id="cd02165">
    <property type="entry name" value="NMNAT"/>
    <property type="match status" value="1"/>
</dbReference>
<feature type="domain" description="Cytidyltransferase-like" evidence="8">
    <location>
        <begin position="5"/>
        <end position="184"/>
    </location>
</feature>
<keyword evidence="6" id="KW-0067">ATP-binding</keyword>
<evidence type="ECO:0000256" key="5">
    <source>
        <dbReference type="ARBA" id="ARBA00022741"/>
    </source>
</evidence>
<sequence>MMIGIYGGTFDPVHYGHLRPALDVYQALPFSEICFIPCGEPPHREAPYANRQQRLAMLQLAQADQPAFRIDERELRRKGPSFMVDTLKELRVECGTRPLCLIIGFDAFLGLESWHQWQDIPELAHLLVTHRPGWCKAEIESQSALGQLVALRQMPVEVLAQHPAGGIAFLPVTQLDISSTRIRELVAAGKDARYLLPDNVYELIKQEKLYQLPC</sequence>
<keyword evidence="5" id="KW-0547">Nucleotide-binding</keyword>
<keyword evidence="3 9" id="KW-0808">Transferase</keyword>
<gene>
    <name evidence="9" type="ORF">MNBD_GAMMA24-2329</name>
</gene>
<evidence type="ECO:0000256" key="1">
    <source>
        <dbReference type="ARBA" id="ARBA00004790"/>
    </source>
</evidence>
<dbReference type="UniPathway" id="UPA00253"/>
<dbReference type="GO" id="GO:0004515">
    <property type="term" value="F:nicotinate-nucleotide adenylyltransferase activity"/>
    <property type="evidence" value="ECO:0007669"/>
    <property type="project" value="UniProtKB-EC"/>
</dbReference>
<dbReference type="AlphaFoldDB" id="A0A3B1BJC9"/>
<dbReference type="GO" id="GO:0009435">
    <property type="term" value="P:NAD+ biosynthetic process"/>
    <property type="evidence" value="ECO:0007669"/>
    <property type="project" value="UniProtKB-UniPathway"/>
</dbReference>
<dbReference type="NCBIfam" id="NF000840">
    <property type="entry name" value="PRK00071.1-3"/>
    <property type="match status" value="1"/>
</dbReference>
<reference evidence="9" key="1">
    <citation type="submission" date="2018-06" db="EMBL/GenBank/DDBJ databases">
        <authorList>
            <person name="Zhirakovskaya E."/>
        </authorList>
    </citation>
    <scope>NUCLEOTIDE SEQUENCE</scope>
</reference>
<keyword evidence="2" id="KW-0662">Pyridine nucleotide biosynthesis</keyword>
<proteinExistence type="inferred from homology"/>
<evidence type="ECO:0000256" key="6">
    <source>
        <dbReference type="ARBA" id="ARBA00022840"/>
    </source>
</evidence>
<keyword evidence="4 9" id="KW-0548">Nucleotidyltransferase</keyword>
<evidence type="ECO:0000256" key="7">
    <source>
        <dbReference type="ARBA" id="ARBA00023027"/>
    </source>
</evidence>
<dbReference type="PANTHER" id="PTHR39321">
    <property type="entry name" value="NICOTINATE-NUCLEOTIDE ADENYLYLTRANSFERASE-RELATED"/>
    <property type="match status" value="1"/>
</dbReference>
<dbReference type="NCBIfam" id="TIGR00482">
    <property type="entry name" value="nicotinate (nicotinamide) nucleotide adenylyltransferase"/>
    <property type="match status" value="1"/>
</dbReference>
<dbReference type="PANTHER" id="PTHR39321:SF3">
    <property type="entry name" value="PHOSPHOPANTETHEINE ADENYLYLTRANSFERASE"/>
    <property type="match status" value="1"/>
</dbReference>
<dbReference type="HAMAP" id="MF_00244">
    <property type="entry name" value="NaMN_adenylyltr"/>
    <property type="match status" value="1"/>
</dbReference>
<evidence type="ECO:0000256" key="2">
    <source>
        <dbReference type="ARBA" id="ARBA00022642"/>
    </source>
</evidence>
<organism evidence="9">
    <name type="scientific">hydrothermal vent metagenome</name>
    <dbReference type="NCBI Taxonomy" id="652676"/>
    <lineage>
        <taxon>unclassified sequences</taxon>
        <taxon>metagenomes</taxon>
        <taxon>ecological metagenomes</taxon>
    </lineage>
</organism>
<dbReference type="EMBL" id="UOFZ01000003">
    <property type="protein sequence ID" value="VAX11884.1"/>
    <property type="molecule type" value="Genomic_DNA"/>
</dbReference>
<dbReference type="EC" id="2.7.7.18" evidence="9"/>
<dbReference type="SUPFAM" id="SSF52374">
    <property type="entry name" value="Nucleotidylyl transferase"/>
    <property type="match status" value="1"/>
</dbReference>